<reference evidence="1" key="2">
    <citation type="journal article" date="2015" name="Fish Shellfish Immunol.">
        <title>Early steps in the European eel (Anguilla anguilla)-Vibrio vulnificus interaction in the gills: Role of the RtxA13 toxin.</title>
        <authorList>
            <person name="Callol A."/>
            <person name="Pajuelo D."/>
            <person name="Ebbesson L."/>
            <person name="Teles M."/>
            <person name="MacKenzie S."/>
            <person name="Amaro C."/>
        </authorList>
    </citation>
    <scope>NUCLEOTIDE SEQUENCE</scope>
</reference>
<accession>A0A0E9TA64</accession>
<organism evidence="1">
    <name type="scientific">Anguilla anguilla</name>
    <name type="common">European freshwater eel</name>
    <name type="synonym">Muraena anguilla</name>
    <dbReference type="NCBI Taxonomy" id="7936"/>
    <lineage>
        <taxon>Eukaryota</taxon>
        <taxon>Metazoa</taxon>
        <taxon>Chordata</taxon>
        <taxon>Craniata</taxon>
        <taxon>Vertebrata</taxon>
        <taxon>Euteleostomi</taxon>
        <taxon>Actinopterygii</taxon>
        <taxon>Neopterygii</taxon>
        <taxon>Teleostei</taxon>
        <taxon>Anguilliformes</taxon>
        <taxon>Anguillidae</taxon>
        <taxon>Anguilla</taxon>
    </lineage>
</organism>
<sequence>MTDSDEYAIVLLSRQKSTVIRIQIYFCSRCDLFMVQKVPFDERLVCSLLNQSFL</sequence>
<name>A0A0E9TA64_ANGAN</name>
<proteinExistence type="predicted"/>
<evidence type="ECO:0000313" key="1">
    <source>
        <dbReference type="EMBL" id="JAH50297.1"/>
    </source>
</evidence>
<dbReference type="AlphaFoldDB" id="A0A0E9TA64"/>
<dbReference type="EMBL" id="GBXM01058280">
    <property type="protein sequence ID" value="JAH50297.1"/>
    <property type="molecule type" value="Transcribed_RNA"/>
</dbReference>
<protein>
    <submittedName>
        <fullName evidence="1">Uncharacterized protein</fullName>
    </submittedName>
</protein>
<reference evidence="1" key="1">
    <citation type="submission" date="2014-11" db="EMBL/GenBank/DDBJ databases">
        <authorList>
            <person name="Amaro Gonzalez C."/>
        </authorList>
    </citation>
    <scope>NUCLEOTIDE SEQUENCE</scope>
</reference>